<dbReference type="PANTHER" id="PTHR24148:SF82">
    <property type="entry name" value="HETEROKARYON INCOMPATIBILITY DOMAIN-CONTAINING PROTEIN"/>
    <property type="match status" value="1"/>
</dbReference>
<dbReference type="Pfam" id="PF26639">
    <property type="entry name" value="Het-6_barrel"/>
    <property type="match status" value="1"/>
</dbReference>
<feature type="domain" description="Heterokaryon incompatibility" evidence="1">
    <location>
        <begin position="80"/>
        <end position="242"/>
    </location>
</feature>
<dbReference type="InterPro" id="IPR052895">
    <property type="entry name" value="HetReg/Transcr_Mod"/>
</dbReference>
<protein>
    <submittedName>
        <fullName evidence="2">Heterokaryon incompatibility protein-domain-containing protein</fullName>
    </submittedName>
</protein>
<dbReference type="InterPro" id="IPR010730">
    <property type="entry name" value="HET"/>
</dbReference>
<evidence type="ECO:0000313" key="2">
    <source>
        <dbReference type="EMBL" id="KAK8036988.1"/>
    </source>
</evidence>
<comment type="caution">
    <text evidence="2">The sequence shown here is derived from an EMBL/GenBank/DDBJ whole genome shotgun (WGS) entry which is preliminary data.</text>
</comment>
<reference evidence="2 3" key="1">
    <citation type="submission" date="2023-01" db="EMBL/GenBank/DDBJ databases">
        <title>Analysis of 21 Apiospora genomes using comparative genomics revels a genus with tremendous synthesis potential of carbohydrate active enzymes and secondary metabolites.</title>
        <authorList>
            <person name="Sorensen T."/>
        </authorList>
    </citation>
    <scope>NUCLEOTIDE SEQUENCE [LARGE SCALE GENOMIC DNA]</scope>
    <source>
        <strain evidence="2 3">CBS 20057</strain>
    </source>
</reference>
<evidence type="ECO:0000313" key="3">
    <source>
        <dbReference type="Proteomes" id="UP001396898"/>
    </source>
</evidence>
<accession>A0ABR1SRN2</accession>
<name>A0ABR1SRN2_9PEZI</name>
<gene>
    <name evidence="2" type="ORF">PG991_001302</name>
</gene>
<dbReference type="PANTHER" id="PTHR24148">
    <property type="entry name" value="ANKYRIN REPEAT DOMAIN-CONTAINING PROTEIN 39 HOMOLOG-RELATED"/>
    <property type="match status" value="1"/>
</dbReference>
<keyword evidence="3" id="KW-1185">Reference proteome</keyword>
<dbReference type="Pfam" id="PF06985">
    <property type="entry name" value="HET"/>
    <property type="match status" value="1"/>
</dbReference>
<organism evidence="2 3">
    <name type="scientific">Apiospora marii</name>
    <dbReference type="NCBI Taxonomy" id="335849"/>
    <lineage>
        <taxon>Eukaryota</taxon>
        <taxon>Fungi</taxon>
        <taxon>Dikarya</taxon>
        <taxon>Ascomycota</taxon>
        <taxon>Pezizomycotina</taxon>
        <taxon>Sordariomycetes</taxon>
        <taxon>Xylariomycetidae</taxon>
        <taxon>Amphisphaeriales</taxon>
        <taxon>Apiosporaceae</taxon>
        <taxon>Apiospora</taxon>
    </lineage>
</organism>
<dbReference type="Proteomes" id="UP001396898">
    <property type="component" value="Unassembled WGS sequence"/>
</dbReference>
<dbReference type="EMBL" id="JAQQWI010000003">
    <property type="protein sequence ID" value="KAK8036988.1"/>
    <property type="molecule type" value="Genomic_DNA"/>
</dbReference>
<sequence>MSCSFQGAGQSSLTGSLGVQAGTDTVRIHTSEIFEGGQPPYTPLGRNADEFRILQLQPGSWDDPVVCTTFCTRIEDRPAYTALSYAWGDPADSGEVQLNGHSIQVTRNLFAALRRLRDSECVKHLWADALCINQADSEEKARQVSLMRKVYSSSTDATMWLGECLDADLDHSIETGCWDYSAVKESLLPKVHVAKAFADLERLANNEHIFPDEQLFERPEQYSSIILMLNLPWWTRIWTLQECILPGNVTLVFGPWKISFETLEKAVNNWDNHHKDCRTFCGHRRGPKQNGLSWLFCRIEHMCGAREEVDKDKGDILWTLGAFAERQATDSRDKIFGVLGLFPEIAAHVAVDYSIHYSQVCIDFFLYMVTSMRNLRAWVGLVNIPRDPLLPTWAPNWCHPRTSLVPECLVIYEYDDSNAARNTALEFRRPCTEVLSVVGIRVGQVTQIHDSDIQVLLRDASIDALQRYPGGGTYMDTMAKFQQKGLCPFEQVFLTDVGHVGYAYKSISIGDTVHVLFGGNLPFIVREAQRKDDNQGRYHEINGPAYVFGIMDGEALDWGLEQETYFLV</sequence>
<proteinExistence type="predicted"/>
<evidence type="ECO:0000259" key="1">
    <source>
        <dbReference type="Pfam" id="PF06985"/>
    </source>
</evidence>